<accession>A0A679GR05</accession>
<dbReference type="Proteomes" id="UP000501237">
    <property type="component" value="Chromosome"/>
</dbReference>
<dbReference type="Proteomes" id="UP000461288">
    <property type="component" value="Unassembled WGS sequence"/>
</dbReference>
<keyword evidence="1" id="KW-0378">Hydrolase</keyword>
<gene>
    <name evidence="2" type="ORF">GO594_30115</name>
    <name evidence="1" type="ORF">PtoMrB4_47750</name>
</gene>
<dbReference type="KEGG" id="poj:PtoMrB4_47750"/>
<sequence>MRALPKPLENFSDVFDLCVAGVGDATLQQRYNEILADLTLDANAYDAHGVHASWWTIPQNNQRKNDVVVGRVQKGELKALYSNYLAAQGKPARGIYDKLMGAAPGEKCPYCGIGRVATLDHYLPKSKFPRLSILVTNLVPSCRDCNLGGKGVAVATSEGDQPIHPYFDADTFNSVQWLFCEIHETRPATVSFYAGAPKSWSSSAIARVNSHLRAFDLNARFSVEAAEELSNIRQTFICYFNNASANERSQQLKRMELIESRLHMNSWKRALYQALANSGWFCDEGFL</sequence>
<evidence type="ECO:0000313" key="2">
    <source>
        <dbReference type="EMBL" id="MWK60245.1"/>
    </source>
</evidence>
<reference evidence="1 4" key="2">
    <citation type="journal article" date="2020" name="Microbiol. Resour. Announc.">
        <title>Complete genome sequence of Pseudomonas otitidis strain MrB4, isolated from Lake Biwa in Japan.</title>
        <authorList>
            <person name="Miyazaki K."/>
            <person name="Hase E."/>
            <person name="Maruya T."/>
        </authorList>
    </citation>
    <scope>NUCLEOTIDE SEQUENCE [LARGE SCALE GENOMIC DNA]</scope>
    <source>
        <strain evidence="1 4">MrB4</strain>
    </source>
</reference>
<dbReference type="GeneID" id="57399996"/>
<dbReference type="RefSeq" id="WP_160483399.1">
    <property type="nucleotide sequence ID" value="NZ_AP022642.1"/>
</dbReference>
<dbReference type="EMBL" id="WTFN01000187">
    <property type="protein sequence ID" value="MWK60245.1"/>
    <property type="molecule type" value="Genomic_DNA"/>
</dbReference>
<name>A0A679GR05_9GAMM</name>
<dbReference type="Gene3D" id="1.10.30.50">
    <property type="match status" value="1"/>
</dbReference>
<keyword evidence="1" id="KW-0255">Endonuclease</keyword>
<organism evidence="1 4">
    <name type="scientific">Metapseudomonas otitidis</name>
    <dbReference type="NCBI Taxonomy" id="319939"/>
    <lineage>
        <taxon>Bacteria</taxon>
        <taxon>Pseudomonadati</taxon>
        <taxon>Pseudomonadota</taxon>
        <taxon>Gammaproteobacteria</taxon>
        <taxon>Pseudomonadales</taxon>
        <taxon>Pseudomonadaceae</taxon>
        <taxon>Metapseudomonas</taxon>
    </lineage>
</organism>
<reference evidence="2 3" key="1">
    <citation type="submission" date="2019-12" db="EMBL/GenBank/DDBJ databases">
        <title>Draft genome sequence of Pseudomonas otitidis recovered from a chicken carcass.</title>
        <authorList>
            <person name="Vieira T.R."/>
            <person name="Oliviera E.F.C."/>
            <person name="Silva N.M.V."/>
            <person name="Sambrano G.E."/>
            <person name="Cibulski S.P."/>
            <person name="Cardoso M.R.I."/>
        </authorList>
    </citation>
    <scope>NUCLEOTIDE SEQUENCE [LARGE SCALE GENOMIC DNA]</scope>
    <source>
        <strain evidence="2 3">25_K</strain>
    </source>
</reference>
<dbReference type="InterPro" id="IPR003615">
    <property type="entry name" value="HNH_nuc"/>
</dbReference>
<dbReference type="EMBL" id="AP022642">
    <property type="protein sequence ID" value="BCA30798.1"/>
    <property type="molecule type" value="Genomic_DNA"/>
</dbReference>
<proteinExistence type="predicted"/>
<evidence type="ECO:0000313" key="3">
    <source>
        <dbReference type="Proteomes" id="UP000461288"/>
    </source>
</evidence>
<evidence type="ECO:0000313" key="4">
    <source>
        <dbReference type="Proteomes" id="UP000501237"/>
    </source>
</evidence>
<dbReference type="GO" id="GO:0004519">
    <property type="term" value="F:endonuclease activity"/>
    <property type="evidence" value="ECO:0007669"/>
    <property type="project" value="UniProtKB-KW"/>
</dbReference>
<dbReference type="AlphaFoldDB" id="A0A679GR05"/>
<protein>
    <submittedName>
        <fullName evidence="1">HNH endonuclease</fullName>
    </submittedName>
</protein>
<dbReference type="CDD" id="cd00085">
    <property type="entry name" value="HNHc"/>
    <property type="match status" value="1"/>
</dbReference>
<keyword evidence="1" id="KW-0540">Nuclease</keyword>
<evidence type="ECO:0000313" key="1">
    <source>
        <dbReference type="EMBL" id="BCA30798.1"/>
    </source>
</evidence>